<dbReference type="InterPro" id="IPR051201">
    <property type="entry name" value="Chloro_Bact_Ser_Proteases"/>
</dbReference>
<dbReference type="InterPro" id="IPR001478">
    <property type="entry name" value="PDZ"/>
</dbReference>
<evidence type="ECO:0000256" key="2">
    <source>
        <dbReference type="ARBA" id="ARBA00022670"/>
    </source>
</evidence>
<dbReference type="Pfam" id="PF13180">
    <property type="entry name" value="PDZ_2"/>
    <property type="match status" value="1"/>
</dbReference>
<dbReference type="RefSeq" id="WP_260561108.1">
    <property type="nucleotide sequence ID" value="NZ_BAABEC010000069.1"/>
</dbReference>
<dbReference type="EMBL" id="CP104213">
    <property type="protein sequence ID" value="UWX64849.1"/>
    <property type="molecule type" value="Genomic_DNA"/>
</dbReference>
<dbReference type="Proteomes" id="UP001060261">
    <property type="component" value="Chromosome"/>
</dbReference>
<dbReference type="SMART" id="SM00228">
    <property type="entry name" value="PDZ"/>
    <property type="match status" value="1"/>
</dbReference>
<protein>
    <submittedName>
        <fullName evidence="6">S1C family serine protease</fullName>
    </submittedName>
</protein>
<organism evidence="6 7">
    <name type="scientific">Deinococcus rubellus</name>
    <dbReference type="NCBI Taxonomy" id="1889240"/>
    <lineage>
        <taxon>Bacteria</taxon>
        <taxon>Thermotogati</taxon>
        <taxon>Deinococcota</taxon>
        <taxon>Deinococci</taxon>
        <taxon>Deinococcales</taxon>
        <taxon>Deinococcaceae</taxon>
        <taxon>Deinococcus</taxon>
    </lineage>
</organism>
<evidence type="ECO:0000256" key="4">
    <source>
        <dbReference type="SAM" id="MobiDB-lite"/>
    </source>
</evidence>
<dbReference type="PRINTS" id="PR00834">
    <property type="entry name" value="PROTEASES2C"/>
</dbReference>
<evidence type="ECO:0000313" key="7">
    <source>
        <dbReference type="Proteomes" id="UP001060261"/>
    </source>
</evidence>
<dbReference type="SUPFAM" id="SSF50156">
    <property type="entry name" value="PDZ domain-like"/>
    <property type="match status" value="1"/>
</dbReference>
<dbReference type="Pfam" id="PF13365">
    <property type="entry name" value="Trypsin_2"/>
    <property type="match status" value="1"/>
</dbReference>
<proteinExistence type="inferred from homology"/>
<name>A0ABY5YIF2_9DEIO</name>
<feature type="compositionally biased region" description="Basic and acidic residues" evidence="4">
    <location>
        <begin position="254"/>
        <end position="265"/>
    </location>
</feature>
<keyword evidence="2 6" id="KW-0645">Protease</keyword>
<accession>A0ABY5YIF2</accession>
<dbReference type="SUPFAM" id="SSF50494">
    <property type="entry name" value="Trypsin-like serine proteases"/>
    <property type="match status" value="1"/>
</dbReference>
<evidence type="ECO:0000259" key="5">
    <source>
        <dbReference type="PROSITE" id="PS50106"/>
    </source>
</evidence>
<feature type="compositionally biased region" description="Low complexity" evidence="4">
    <location>
        <begin position="212"/>
        <end position="228"/>
    </location>
</feature>
<dbReference type="PANTHER" id="PTHR43343">
    <property type="entry name" value="PEPTIDASE S12"/>
    <property type="match status" value="1"/>
</dbReference>
<feature type="compositionally biased region" description="Gly residues" evidence="4">
    <location>
        <begin position="266"/>
        <end position="293"/>
    </location>
</feature>
<dbReference type="GO" id="GO:0006508">
    <property type="term" value="P:proteolysis"/>
    <property type="evidence" value="ECO:0007669"/>
    <property type="project" value="UniProtKB-KW"/>
</dbReference>
<keyword evidence="3" id="KW-0378">Hydrolase</keyword>
<reference evidence="6" key="1">
    <citation type="submission" date="2022-09" db="EMBL/GenBank/DDBJ databases">
        <title>genome sequence of Deinococcus rubellus.</title>
        <authorList>
            <person name="Srinivasan S."/>
        </authorList>
    </citation>
    <scope>NUCLEOTIDE SEQUENCE</scope>
    <source>
        <strain evidence="6">Ant6</strain>
    </source>
</reference>
<keyword evidence="7" id="KW-1185">Reference proteome</keyword>
<dbReference type="Gene3D" id="2.30.42.10">
    <property type="match status" value="1"/>
</dbReference>
<sequence length="368" mass="38246">MTKNTFSDLSEALSSSVSRSAQSIVTVLSGRAISGVVTAENEILTVAHVLPGDEVRVRTPDGRELTAQVVGRQHASDLALLRVSDLKVPPVTASQGAQVGELLSVVARPERGVQAALGFLGAALPERGFMPTGAAPFRGVSGGGVFDARGGLIGLANAGLSRGELMAVPAERALRVARLLSRDGRVPQGYLGIGTQPVHFPEQTEPEERQPEAQPEQAPPEAGQPTAGAGRGERGWNREGRGERGRGGPWGREGPGREGPGREAWGRGGRGGWNERGWGERGWGGRGGSGGGPRRGKIGLTVVQVEHASPAQAAGIMIGDVVLTLDGSPIHHPVQLLDAVRDRAGETLTLGILRGGAQQDVSVMLGER</sequence>
<dbReference type="PANTHER" id="PTHR43343:SF3">
    <property type="entry name" value="PROTEASE DO-LIKE 8, CHLOROPLASTIC"/>
    <property type="match status" value="1"/>
</dbReference>
<dbReference type="Gene3D" id="2.40.10.10">
    <property type="entry name" value="Trypsin-like serine proteases"/>
    <property type="match status" value="2"/>
</dbReference>
<dbReference type="InterPro" id="IPR043504">
    <property type="entry name" value="Peptidase_S1_PA_chymotrypsin"/>
</dbReference>
<feature type="region of interest" description="Disordered" evidence="4">
    <location>
        <begin position="186"/>
        <end position="295"/>
    </location>
</feature>
<dbReference type="InterPro" id="IPR009003">
    <property type="entry name" value="Peptidase_S1_PA"/>
</dbReference>
<dbReference type="PROSITE" id="PS50106">
    <property type="entry name" value="PDZ"/>
    <property type="match status" value="1"/>
</dbReference>
<feature type="domain" description="PDZ" evidence="5">
    <location>
        <begin position="279"/>
        <end position="356"/>
    </location>
</feature>
<dbReference type="InterPro" id="IPR001940">
    <property type="entry name" value="Peptidase_S1C"/>
</dbReference>
<dbReference type="InterPro" id="IPR036034">
    <property type="entry name" value="PDZ_sf"/>
</dbReference>
<dbReference type="GO" id="GO:0008233">
    <property type="term" value="F:peptidase activity"/>
    <property type="evidence" value="ECO:0007669"/>
    <property type="project" value="UniProtKB-KW"/>
</dbReference>
<comment type="similarity">
    <text evidence="1">Belongs to the peptidase S1C family.</text>
</comment>
<evidence type="ECO:0000313" key="6">
    <source>
        <dbReference type="EMBL" id="UWX64849.1"/>
    </source>
</evidence>
<evidence type="ECO:0000256" key="1">
    <source>
        <dbReference type="ARBA" id="ARBA00010541"/>
    </source>
</evidence>
<feature type="compositionally biased region" description="Basic and acidic residues" evidence="4">
    <location>
        <begin position="231"/>
        <end position="246"/>
    </location>
</feature>
<evidence type="ECO:0000256" key="3">
    <source>
        <dbReference type="ARBA" id="ARBA00022801"/>
    </source>
</evidence>
<gene>
    <name evidence="6" type="ORF">N0D28_04090</name>
</gene>